<keyword evidence="7" id="KW-1185">Reference proteome</keyword>
<feature type="compositionally biased region" description="Low complexity" evidence="3">
    <location>
        <begin position="344"/>
        <end position="360"/>
    </location>
</feature>
<evidence type="ECO:0000256" key="5">
    <source>
        <dbReference type="SAM" id="SignalP"/>
    </source>
</evidence>
<feature type="chain" id="PRO_5040475936" description="Galactose oxidase" evidence="5">
    <location>
        <begin position="19"/>
        <end position="594"/>
    </location>
</feature>
<name>A0A9P6KFI7_9FUNG</name>
<evidence type="ECO:0000256" key="1">
    <source>
        <dbReference type="ARBA" id="ARBA00022441"/>
    </source>
</evidence>
<dbReference type="InterPro" id="IPR015915">
    <property type="entry name" value="Kelch-typ_b-propeller"/>
</dbReference>
<reference evidence="6" key="1">
    <citation type="journal article" date="2020" name="Fungal Divers.">
        <title>Resolving the Mortierellaceae phylogeny through synthesis of multi-gene phylogenetics and phylogenomics.</title>
        <authorList>
            <person name="Vandepol N."/>
            <person name="Liber J."/>
            <person name="Desiro A."/>
            <person name="Na H."/>
            <person name="Kennedy M."/>
            <person name="Barry K."/>
            <person name="Grigoriev I.V."/>
            <person name="Miller A.N."/>
            <person name="O'Donnell K."/>
            <person name="Stajich J.E."/>
            <person name="Bonito G."/>
        </authorList>
    </citation>
    <scope>NUCLEOTIDE SEQUENCE</scope>
    <source>
        <strain evidence="6">KOD1015</strain>
    </source>
</reference>
<feature type="compositionally biased region" description="Polar residues" evidence="3">
    <location>
        <begin position="489"/>
        <end position="500"/>
    </location>
</feature>
<feature type="region of interest" description="Disordered" evidence="3">
    <location>
        <begin position="554"/>
        <end position="594"/>
    </location>
</feature>
<feature type="region of interest" description="Disordered" evidence="3">
    <location>
        <begin position="458"/>
        <end position="528"/>
    </location>
</feature>
<dbReference type="AlphaFoldDB" id="A0A9P6KFI7"/>
<dbReference type="OrthoDB" id="432528at2759"/>
<keyword evidence="4" id="KW-1133">Transmembrane helix</keyword>
<keyword evidence="1" id="KW-0880">Kelch repeat</keyword>
<proteinExistence type="predicted"/>
<feature type="region of interest" description="Disordered" evidence="3">
    <location>
        <begin position="342"/>
        <end position="379"/>
    </location>
</feature>
<evidence type="ECO:0000256" key="2">
    <source>
        <dbReference type="ARBA" id="ARBA00022737"/>
    </source>
</evidence>
<dbReference type="PANTHER" id="PTHR46093">
    <property type="entry name" value="ACYL-COA-BINDING DOMAIN-CONTAINING PROTEIN 5"/>
    <property type="match status" value="1"/>
</dbReference>
<keyword evidence="5" id="KW-0732">Signal</keyword>
<evidence type="ECO:0000256" key="3">
    <source>
        <dbReference type="SAM" id="MobiDB-lite"/>
    </source>
</evidence>
<dbReference type="EMBL" id="JAABOA010000625">
    <property type="protein sequence ID" value="KAF9583689.1"/>
    <property type="molecule type" value="Genomic_DNA"/>
</dbReference>
<keyword evidence="2" id="KW-0677">Repeat</keyword>
<feature type="region of interest" description="Disordered" evidence="3">
    <location>
        <begin position="418"/>
        <end position="440"/>
    </location>
</feature>
<feature type="transmembrane region" description="Helical" evidence="4">
    <location>
        <begin position="388"/>
        <end position="408"/>
    </location>
</feature>
<sequence length="594" mass="62744">MKVATVLPLMALAASAAAQTLVGTVGHTAAFVGNTIFIQGGQSAENVPRNTAYAIILGSGSGPGLNISRVLDHTAFSKFSTRDFGISVEGGGSLINCGTLHGGSTKMTCDKFNPTTYTVAPLDGIKDSVRNRGAMALSVADDRAYLIGGAFGSDNSSGLSIASDILMLTTALTWRNDQNVSTGLQYHTATYVDSIKGTVVLGGLMNTGGAQSMGIALVLTNGNWTQRNIGGDVPLGRYGHTTVNNGKGVLYMYGGKASLTAAPLNDMYSLNTSEPAWVWKKHPVSGIDARAFHASVLVANSLILHIFGQGGADFNSNLNTIASYNFTSESWAILTNLPTIEVANKSPNEPPKNSNNPNDPNYRHPNGDGTITEGNGGNGSGSKSNVGAIAGASVAAVVVLALGVFLFYRRRIRRQGTAPVKRNQNNTGSTAALGGPDETDKTKLARSFTIRAPTNNYVEDDRDLDQTHHPRYKSDVDARGNPYYGDGNGQSLGRSNSKNASVVEYELSDTSSQTYGGGNGNGANLADRKRYVEQQQRKVMDEYEMAYPHHDLQGASDAGYYNDSQRGGARLGGRTPSSGGHGRSRSQGKNDYMF</sequence>
<dbReference type="Proteomes" id="UP000780801">
    <property type="component" value="Unassembled WGS sequence"/>
</dbReference>
<keyword evidence="4" id="KW-0472">Membrane</keyword>
<comment type="caution">
    <text evidence="6">The sequence shown here is derived from an EMBL/GenBank/DDBJ whole genome shotgun (WGS) entry which is preliminary data.</text>
</comment>
<evidence type="ECO:0000256" key="4">
    <source>
        <dbReference type="SAM" id="Phobius"/>
    </source>
</evidence>
<dbReference type="PANTHER" id="PTHR46093:SF18">
    <property type="entry name" value="FIBRONECTIN TYPE-III DOMAIN-CONTAINING PROTEIN"/>
    <property type="match status" value="1"/>
</dbReference>
<dbReference type="Gene3D" id="2.120.10.80">
    <property type="entry name" value="Kelch-type beta propeller"/>
    <property type="match status" value="2"/>
</dbReference>
<dbReference type="SUPFAM" id="SSF117281">
    <property type="entry name" value="Kelch motif"/>
    <property type="match status" value="1"/>
</dbReference>
<evidence type="ECO:0008006" key="8">
    <source>
        <dbReference type="Google" id="ProtNLM"/>
    </source>
</evidence>
<evidence type="ECO:0000313" key="6">
    <source>
        <dbReference type="EMBL" id="KAF9583689.1"/>
    </source>
</evidence>
<evidence type="ECO:0000313" key="7">
    <source>
        <dbReference type="Proteomes" id="UP000780801"/>
    </source>
</evidence>
<organism evidence="6 7">
    <name type="scientific">Lunasporangiospora selenospora</name>
    <dbReference type="NCBI Taxonomy" id="979761"/>
    <lineage>
        <taxon>Eukaryota</taxon>
        <taxon>Fungi</taxon>
        <taxon>Fungi incertae sedis</taxon>
        <taxon>Mucoromycota</taxon>
        <taxon>Mortierellomycotina</taxon>
        <taxon>Mortierellomycetes</taxon>
        <taxon>Mortierellales</taxon>
        <taxon>Mortierellaceae</taxon>
        <taxon>Lunasporangiospora</taxon>
    </lineage>
</organism>
<accession>A0A9P6KFI7</accession>
<feature type="compositionally biased region" description="Basic and acidic residues" evidence="3">
    <location>
        <begin position="464"/>
        <end position="478"/>
    </location>
</feature>
<dbReference type="Pfam" id="PF24681">
    <property type="entry name" value="Kelch_KLHDC2_KLHL20_DRC7"/>
    <property type="match status" value="1"/>
</dbReference>
<keyword evidence="4" id="KW-0812">Transmembrane</keyword>
<protein>
    <recommendedName>
        <fullName evidence="8">Galactose oxidase</fullName>
    </recommendedName>
</protein>
<feature type="signal peptide" evidence="5">
    <location>
        <begin position="1"/>
        <end position="18"/>
    </location>
</feature>
<gene>
    <name evidence="6" type="ORF">BGW38_008859</name>
</gene>